<evidence type="ECO:0008006" key="3">
    <source>
        <dbReference type="Google" id="ProtNLM"/>
    </source>
</evidence>
<dbReference type="Proteomes" id="UP000664317">
    <property type="component" value="Unassembled WGS sequence"/>
</dbReference>
<comment type="caution">
    <text evidence="1">The sequence shown here is derived from an EMBL/GenBank/DDBJ whole genome shotgun (WGS) entry which is preliminary data.</text>
</comment>
<organism evidence="1 2">
    <name type="scientific">Algoriphagus oliviformis</name>
    <dbReference type="NCBI Taxonomy" id="2811231"/>
    <lineage>
        <taxon>Bacteria</taxon>
        <taxon>Pseudomonadati</taxon>
        <taxon>Bacteroidota</taxon>
        <taxon>Cytophagia</taxon>
        <taxon>Cytophagales</taxon>
        <taxon>Cyclobacteriaceae</taxon>
        <taxon>Algoriphagus</taxon>
    </lineage>
</organism>
<gene>
    <name evidence="1" type="ORF">J0A68_15220</name>
</gene>
<reference evidence="1 2" key="1">
    <citation type="submission" date="2021-03" db="EMBL/GenBank/DDBJ databases">
        <title>novel species isolated from a fishpond in China.</title>
        <authorList>
            <person name="Lu H."/>
            <person name="Cai Z."/>
        </authorList>
    </citation>
    <scope>NUCLEOTIDE SEQUENCE [LARGE SCALE GENOMIC DNA]</scope>
    <source>
        <strain evidence="1 2">H41</strain>
    </source>
</reference>
<dbReference type="SUPFAM" id="SSF52540">
    <property type="entry name" value="P-loop containing nucleoside triphosphate hydrolases"/>
    <property type="match status" value="1"/>
</dbReference>
<keyword evidence="2" id="KW-1185">Reference proteome</keyword>
<dbReference type="NCBIfam" id="NF047389">
    <property type="entry name" value="ATPase_Sll1717"/>
    <property type="match status" value="1"/>
</dbReference>
<evidence type="ECO:0000313" key="2">
    <source>
        <dbReference type="Proteomes" id="UP000664317"/>
    </source>
</evidence>
<dbReference type="InterPro" id="IPR027417">
    <property type="entry name" value="P-loop_NTPase"/>
</dbReference>
<dbReference type="EMBL" id="JAFKCT010000006">
    <property type="protein sequence ID" value="MBN7812303.1"/>
    <property type="molecule type" value="Genomic_DNA"/>
</dbReference>
<sequence length="521" mass="60668">MLKQLRLRDLFTGKVDAKNEILENTKDERDRFVDSFLVPDNIILDSYFKGIKYIISGLKGTGKTALLQYISLKAERENDVKTSFILFKSEFTEEDKKDFSKAVNTTIADRDEIPDSDEDFVNIWRWFLHRHLVKMIDSASPFERDKSFEKYCSCILAPKVGDEKSGITRYLPKLKKGNVELEADFDFIKGKLGLDFEWINQSARQVKFSSIVRQADALFAEMKPSKLRFYIFIDELELTLGKQRQYNKDVRLIRDLLIAINSLNGLCRKNKYPIFFVTGIRSEVLTAIPSSGKEINKIVSDFGTTLNWHQAGGSISQHPLLNIVNRKINSSEKALGLEITQPVSEIWEKYFTKSFNTKPIHEYMLHQTWYRPRDIVRMLSIAQNQFPNETTFSHTVFDSIRKEYSTQSWVEHTEELRSKYSEDEIEGIRKLFYGVKCPFSFQDITKHSDGRKQMYSEVDELLAKFRLADILSQLYKVGIIGNTGERIRYAFRGDDDILLDKRMKIHDPLWNYLAVEPVSYS</sequence>
<name>A0ABS3C5A1_9BACT</name>
<evidence type="ECO:0000313" key="1">
    <source>
        <dbReference type="EMBL" id="MBN7812303.1"/>
    </source>
</evidence>
<accession>A0ABS3C5A1</accession>
<protein>
    <recommendedName>
        <fullName evidence="3">ATPase</fullName>
    </recommendedName>
</protein>
<dbReference type="RefSeq" id="WP_206579073.1">
    <property type="nucleotide sequence ID" value="NZ_JAFKCT010000006.1"/>
</dbReference>
<proteinExistence type="predicted"/>
<dbReference type="InterPro" id="IPR059206">
    <property type="entry name" value="Sll1717-like"/>
</dbReference>